<dbReference type="InterPro" id="IPR010982">
    <property type="entry name" value="Lambda_DNA-bd_dom_sf"/>
</dbReference>
<name>A0A1D8JGR2_9BACL</name>
<dbReference type="Proteomes" id="UP000185746">
    <property type="component" value="Chromosome"/>
</dbReference>
<evidence type="ECO:0000259" key="2">
    <source>
        <dbReference type="PROSITE" id="PS50943"/>
    </source>
</evidence>
<evidence type="ECO:0000313" key="3">
    <source>
        <dbReference type="EMBL" id="AOV07900.1"/>
    </source>
</evidence>
<proteinExistence type="predicted"/>
<dbReference type="InterPro" id="IPR001387">
    <property type="entry name" value="Cro/C1-type_HTH"/>
</dbReference>
<protein>
    <recommendedName>
        <fullName evidence="2">HTH cro/C1-type domain-containing protein</fullName>
    </recommendedName>
</protein>
<dbReference type="PANTHER" id="PTHR46558">
    <property type="entry name" value="TRACRIPTIONAL REGULATORY PROTEIN-RELATED-RELATED"/>
    <property type="match status" value="1"/>
</dbReference>
<accession>A0A1D8JGR2</accession>
<sequence>MFPKRLRILRRKKEMSQQEMADFLGITRQGYGKYENGGSEPSLGMLGVIADFFGVTIDYLIGHSNTQTMSEQEEFEAFAGNPELERWYKELPNLDEEDIEALKQMWEIIKKLR</sequence>
<dbReference type="RefSeq" id="WP_075528046.1">
    <property type="nucleotide sequence ID" value="NZ_CP017560.1"/>
</dbReference>
<dbReference type="Gene3D" id="1.10.260.40">
    <property type="entry name" value="lambda repressor-like DNA-binding domains"/>
    <property type="match status" value="1"/>
</dbReference>
<dbReference type="PROSITE" id="PS50943">
    <property type="entry name" value="HTH_CROC1"/>
    <property type="match status" value="1"/>
</dbReference>
<feature type="domain" description="HTH cro/C1-type" evidence="2">
    <location>
        <begin position="6"/>
        <end position="60"/>
    </location>
</feature>
<keyword evidence="4" id="KW-1185">Reference proteome</keyword>
<dbReference type="SMART" id="SM00530">
    <property type="entry name" value="HTH_XRE"/>
    <property type="match status" value="1"/>
</dbReference>
<dbReference type="AlphaFoldDB" id="A0A1D8JGR2"/>
<organism evidence="3 4">
    <name type="scientific">Sporosarcina ureilytica</name>
    <dbReference type="NCBI Taxonomy" id="298596"/>
    <lineage>
        <taxon>Bacteria</taxon>
        <taxon>Bacillati</taxon>
        <taxon>Bacillota</taxon>
        <taxon>Bacilli</taxon>
        <taxon>Bacillales</taxon>
        <taxon>Caryophanaceae</taxon>
        <taxon>Sporosarcina</taxon>
    </lineage>
</organism>
<keyword evidence="1" id="KW-0238">DNA-binding</keyword>
<dbReference type="KEGG" id="surl:BI350_10370"/>
<dbReference type="SUPFAM" id="SSF47413">
    <property type="entry name" value="lambda repressor-like DNA-binding domains"/>
    <property type="match status" value="1"/>
</dbReference>
<evidence type="ECO:0000313" key="4">
    <source>
        <dbReference type="Proteomes" id="UP000185746"/>
    </source>
</evidence>
<dbReference type="CDD" id="cd00093">
    <property type="entry name" value="HTH_XRE"/>
    <property type="match status" value="1"/>
</dbReference>
<dbReference type="PANTHER" id="PTHR46558:SF11">
    <property type="entry name" value="HTH-TYPE TRANSCRIPTIONAL REGULATOR XRE"/>
    <property type="match status" value="1"/>
</dbReference>
<dbReference type="GO" id="GO:0003677">
    <property type="term" value="F:DNA binding"/>
    <property type="evidence" value="ECO:0007669"/>
    <property type="project" value="UniProtKB-KW"/>
</dbReference>
<reference evidence="3 4" key="1">
    <citation type="submission" date="2016-09" db="EMBL/GenBank/DDBJ databases">
        <title>Complete genome sequence of the Lysinibacillus sphaericus LMG 22257, a specie of Bacillus with ureolytic activity that can effectively biodeposit calcium carbonate.</title>
        <authorList>
            <person name="Yan W."/>
        </authorList>
    </citation>
    <scope>NUCLEOTIDE SEQUENCE [LARGE SCALE GENOMIC DNA]</scope>
    <source>
        <strain evidence="3 4">LMG 22257</strain>
    </source>
</reference>
<evidence type="ECO:0000256" key="1">
    <source>
        <dbReference type="ARBA" id="ARBA00023125"/>
    </source>
</evidence>
<gene>
    <name evidence="3" type="ORF">BI350_10370</name>
</gene>
<dbReference type="EMBL" id="CP017560">
    <property type="protein sequence ID" value="AOV07900.1"/>
    <property type="molecule type" value="Genomic_DNA"/>
</dbReference>
<dbReference type="Pfam" id="PF01381">
    <property type="entry name" value="HTH_3"/>
    <property type="match status" value="1"/>
</dbReference>